<name>A0ABS3M1V6_9PROT</name>
<dbReference type="Proteomes" id="UP000664771">
    <property type="component" value="Unassembled WGS sequence"/>
</dbReference>
<evidence type="ECO:0000313" key="1">
    <source>
        <dbReference type="EMBL" id="MBO1362138.1"/>
    </source>
</evidence>
<protein>
    <submittedName>
        <fullName evidence="1">Uncharacterized protein</fullName>
    </submittedName>
</protein>
<evidence type="ECO:0000313" key="2">
    <source>
        <dbReference type="Proteomes" id="UP000664771"/>
    </source>
</evidence>
<keyword evidence="2" id="KW-1185">Reference proteome</keyword>
<organism evidence="1 2">
    <name type="scientific">Acetobacter sacchari</name>
    <dbReference type="NCBI Taxonomy" id="2661687"/>
    <lineage>
        <taxon>Bacteria</taxon>
        <taxon>Pseudomonadati</taxon>
        <taxon>Pseudomonadota</taxon>
        <taxon>Alphaproteobacteria</taxon>
        <taxon>Acetobacterales</taxon>
        <taxon>Acetobacteraceae</taxon>
        <taxon>Acetobacter</taxon>
    </lineage>
</organism>
<proteinExistence type="predicted"/>
<comment type="caution">
    <text evidence="1">The sequence shown here is derived from an EMBL/GenBank/DDBJ whole genome shotgun (WGS) entry which is preliminary data.</text>
</comment>
<gene>
    <name evidence="1" type="ORF">J2D73_20385</name>
</gene>
<accession>A0ABS3M1V6</accession>
<reference evidence="1 2" key="1">
    <citation type="submission" date="2021-03" db="EMBL/GenBank/DDBJ databases">
        <title>The complete genome sequence of Acetobacter sacchari TBRC 11175.</title>
        <authorList>
            <person name="Charoenyingcharoen P."/>
            <person name="Yukphan P."/>
        </authorList>
    </citation>
    <scope>NUCLEOTIDE SEQUENCE [LARGE SCALE GENOMIC DNA]</scope>
    <source>
        <strain evidence="1 2">TBRC 11175</strain>
    </source>
</reference>
<dbReference type="EMBL" id="JAFVMF010000099">
    <property type="protein sequence ID" value="MBO1362138.1"/>
    <property type="molecule type" value="Genomic_DNA"/>
</dbReference>
<feature type="non-terminal residue" evidence="1">
    <location>
        <position position="67"/>
    </location>
</feature>
<sequence>MDAHFRMDGAQYNADLQLTEDKGALRLDADYNSDTQAYRADLAVDSLQLQHFLPKDSIYELSLSVAA</sequence>